<feature type="non-terminal residue" evidence="5">
    <location>
        <position position="1"/>
    </location>
</feature>
<evidence type="ECO:0000256" key="2">
    <source>
        <dbReference type="ARBA" id="ARBA00005695"/>
    </source>
</evidence>
<name>A0A9E2KKF3_9FIRM</name>
<evidence type="ECO:0000256" key="3">
    <source>
        <dbReference type="ARBA" id="ARBA00022448"/>
    </source>
</evidence>
<protein>
    <recommendedName>
        <fullName evidence="7">Solute-binding protein family 5 domain-containing protein</fullName>
    </recommendedName>
</protein>
<accession>A0A9E2KKF3</accession>
<dbReference type="EMBL" id="JAHLFH010000155">
    <property type="protein sequence ID" value="MBU3820170.1"/>
    <property type="molecule type" value="Genomic_DNA"/>
</dbReference>
<sequence>ASRAEYRSLALAASRLAATSSARLANLAEVTAEGGLVTLTLAAPDSLFAYLLDLPILKAAETASAQPTASGRYTYDGSGSALVPNPHAPFPSDGPERIDLTAVANYDEIISGLALGTVTFYQAEASTPSTVASNENYFRTNILMFLGVNAQSGNPLCASAEGRVLLSSTLSRRDLADQYISAAPALGALNGLYSCVQGAQTLSEEAGDASLDRAMAALGYQWQDQTGRYETSEGEPAAVDLLVYAGSPEKVYAATLLQQEWEERGIQVTITQAESFELYLQQIQRQEFELYIGELKLYNNMDLSPFWTGSARYGLAPSQTLLDAYAQFRADAGTAGAFETAFAAELPYIPLLWRSAVTVSGRSVTGIVSSVSDLYYSLEEFSVQN</sequence>
<evidence type="ECO:0000313" key="6">
    <source>
        <dbReference type="Proteomes" id="UP000824178"/>
    </source>
</evidence>
<evidence type="ECO:0000256" key="4">
    <source>
        <dbReference type="ARBA" id="ARBA00022729"/>
    </source>
</evidence>
<dbReference type="PANTHER" id="PTHR30290">
    <property type="entry name" value="PERIPLASMIC BINDING COMPONENT OF ABC TRANSPORTER"/>
    <property type="match status" value="1"/>
</dbReference>
<evidence type="ECO:0000256" key="1">
    <source>
        <dbReference type="ARBA" id="ARBA00004196"/>
    </source>
</evidence>
<dbReference type="AlphaFoldDB" id="A0A9E2KKF3"/>
<reference evidence="5" key="1">
    <citation type="journal article" date="2021" name="PeerJ">
        <title>Extensive microbial diversity within the chicken gut microbiome revealed by metagenomics and culture.</title>
        <authorList>
            <person name="Gilroy R."/>
            <person name="Ravi A."/>
            <person name="Getino M."/>
            <person name="Pursley I."/>
            <person name="Horton D.L."/>
            <person name="Alikhan N.F."/>
            <person name="Baker D."/>
            <person name="Gharbi K."/>
            <person name="Hall N."/>
            <person name="Watson M."/>
            <person name="Adriaenssens E.M."/>
            <person name="Foster-Nyarko E."/>
            <person name="Jarju S."/>
            <person name="Secka A."/>
            <person name="Antonio M."/>
            <person name="Oren A."/>
            <person name="Chaudhuri R.R."/>
            <person name="La Ragione R."/>
            <person name="Hildebrand F."/>
            <person name="Pallen M.J."/>
        </authorList>
    </citation>
    <scope>NUCLEOTIDE SEQUENCE</scope>
    <source>
        <strain evidence="5">742</strain>
    </source>
</reference>
<proteinExistence type="inferred from homology"/>
<comment type="subcellular location">
    <subcellularLocation>
        <location evidence="1">Cell envelope</location>
    </subcellularLocation>
</comment>
<dbReference type="Gene3D" id="3.10.105.10">
    <property type="entry name" value="Dipeptide-binding Protein, Domain 3"/>
    <property type="match status" value="1"/>
</dbReference>
<comment type="similarity">
    <text evidence="2">Belongs to the bacterial solute-binding protein 5 family.</text>
</comment>
<dbReference type="PANTHER" id="PTHR30290:SF10">
    <property type="entry name" value="PERIPLASMIC OLIGOPEPTIDE-BINDING PROTEIN-RELATED"/>
    <property type="match status" value="1"/>
</dbReference>
<gene>
    <name evidence="5" type="ORF">H9864_07370</name>
</gene>
<organism evidence="5 6">
    <name type="scientific">Candidatus Faecalibacterium intestinavium</name>
    <dbReference type="NCBI Taxonomy" id="2838580"/>
    <lineage>
        <taxon>Bacteria</taxon>
        <taxon>Bacillati</taxon>
        <taxon>Bacillota</taxon>
        <taxon>Clostridia</taxon>
        <taxon>Eubacteriales</taxon>
        <taxon>Oscillospiraceae</taxon>
        <taxon>Faecalibacterium</taxon>
    </lineage>
</organism>
<dbReference type="GO" id="GO:1904680">
    <property type="term" value="F:peptide transmembrane transporter activity"/>
    <property type="evidence" value="ECO:0007669"/>
    <property type="project" value="TreeGrafter"/>
</dbReference>
<dbReference type="Proteomes" id="UP000824178">
    <property type="component" value="Unassembled WGS sequence"/>
</dbReference>
<evidence type="ECO:0000313" key="5">
    <source>
        <dbReference type="EMBL" id="MBU3820170.1"/>
    </source>
</evidence>
<dbReference type="GO" id="GO:0030313">
    <property type="term" value="C:cell envelope"/>
    <property type="evidence" value="ECO:0007669"/>
    <property type="project" value="UniProtKB-SubCell"/>
</dbReference>
<dbReference type="InterPro" id="IPR039424">
    <property type="entry name" value="SBP_5"/>
</dbReference>
<evidence type="ECO:0008006" key="7">
    <source>
        <dbReference type="Google" id="ProtNLM"/>
    </source>
</evidence>
<comment type="caution">
    <text evidence="5">The sequence shown here is derived from an EMBL/GenBank/DDBJ whole genome shotgun (WGS) entry which is preliminary data.</text>
</comment>
<keyword evidence="4" id="KW-0732">Signal</keyword>
<reference evidence="5" key="2">
    <citation type="submission" date="2021-04" db="EMBL/GenBank/DDBJ databases">
        <authorList>
            <person name="Gilroy R."/>
        </authorList>
    </citation>
    <scope>NUCLEOTIDE SEQUENCE</scope>
    <source>
        <strain evidence="5">742</strain>
    </source>
</reference>
<dbReference type="GO" id="GO:0015833">
    <property type="term" value="P:peptide transport"/>
    <property type="evidence" value="ECO:0007669"/>
    <property type="project" value="TreeGrafter"/>
</dbReference>
<keyword evidence="3" id="KW-0813">Transport</keyword>
<dbReference type="SUPFAM" id="SSF53850">
    <property type="entry name" value="Periplasmic binding protein-like II"/>
    <property type="match status" value="1"/>
</dbReference>